<feature type="region of interest" description="Disordered" evidence="1">
    <location>
        <begin position="1"/>
        <end position="142"/>
    </location>
</feature>
<feature type="compositionally biased region" description="Polar residues" evidence="1">
    <location>
        <begin position="13"/>
        <end position="22"/>
    </location>
</feature>
<keyword evidence="3" id="KW-1185">Reference proteome</keyword>
<feature type="compositionally biased region" description="Basic and acidic residues" evidence="1">
    <location>
        <begin position="131"/>
        <end position="142"/>
    </location>
</feature>
<protein>
    <submittedName>
        <fullName evidence="2">Uncharacterized protein</fullName>
    </submittedName>
</protein>
<dbReference type="AlphaFoldDB" id="A0A7J5U2V7"/>
<feature type="compositionally biased region" description="Acidic residues" evidence="1">
    <location>
        <begin position="51"/>
        <end position="70"/>
    </location>
</feature>
<sequence>MSVSSNSRKESTDSYASQQMQNGGDLPGTDQLHRFNQPDNRQVTTERIQSDDTDFSDDFAEIDDSVTDDESSVRTQTDSSVTGYQTGATSMGGDGYSQTQPAGTHVEDADTHVEDADWNTTTEDDGMAPTRTDEPDRTYGNS</sequence>
<reference evidence="2 3" key="1">
    <citation type="submission" date="2019-10" db="EMBL/GenBank/DDBJ databases">
        <title>Rudanella paleaurantiibacter sp. nov., isolated from sludge.</title>
        <authorList>
            <person name="Xu S.Q."/>
        </authorList>
    </citation>
    <scope>NUCLEOTIDE SEQUENCE [LARGE SCALE GENOMIC DNA]</scope>
    <source>
        <strain evidence="2 3">HX-22-17</strain>
    </source>
</reference>
<dbReference type="RefSeq" id="WP_152123601.1">
    <property type="nucleotide sequence ID" value="NZ_WELI01000002.1"/>
</dbReference>
<organism evidence="2 3">
    <name type="scientific">Rudanella paleaurantiibacter</name>
    <dbReference type="NCBI Taxonomy" id="2614655"/>
    <lineage>
        <taxon>Bacteria</taxon>
        <taxon>Pseudomonadati</taxon>
        <taxon>Bacteroidota</taxon>
        <taxon>Cytophagia</taxon>
        <taxon>Cytophagales</taxon>
        <taxon>Cytophagaceae</taxon>
        <taxon>Rudanella</taxon>
    </lineage>
</organism>
<evidence type="ECO:0000313" key="2">
    <source>
        <dbReference type="EMBL" id="KAB7732026.1"/>
    </source>
</evidence>
<accession>A0A7J5U2V7</accession>
<comment type="caution">
    <text evidence="2">The sequence shown here is derived from an EMBL/GenBank/DDBJ whole genome shotgun (WGS) entry which is preliminary data.</text>
</comment>
<dbReference type="EMBL" id="WELI01000002">
    <property type="protein sequence ID" value="KAB7732026.1"/>
    <property type="molecule type" value="Genomic_DNA"/>
</dbReference>
<evidence type="ECO:0000313" key="3">
    <source>
        <dbReference type="Proteomes" id="UP000488299"/>
    </source>
</evidence>
<name>A0A7J5U2V7_9BACT</name>
<evidence type="ECO:0000256" key="1">
    <source>
        <dbReference type="SAM" id="MobiDB-lite"/>
    </source>
</evidence>
<feature type="compositionally biased region" description="Polar residues" evidence="1">
    <location>
        <begin position="73"/>
        <end position="89"/>
    </location>
</feature>
<proteinExistence type="predicted"/>
<gene>
    <name evidence="2" type="ORF">F5984_07360</name>
</gene>
<feature type="compositionally biased region" description="Polar residues" evidence="1">
    <location>
        <begin position="37"/>
        <end position="47"/>
    </location>
</feature>
<dbReference type="Proteomes" id="UP000488299">
    <property type="component" value="Unassembled WGS sequence"/>
</dbReference>
<feature type="compositionally biased region" description="Basic and acidic residues" evidence="1">
    <location>
        <begin position="105"/>
        <end position="115"/>
    </location>
</feature>